<proteinExistence type="inferred from homology"/>
<protein>
    <submittedName>
        <fullName evidence="3">Extracellular solute-binding protein</fullName>
    </submittedName>
</protein>
<dbReference type="GO" id="GO:0015689">
    <property type="term" value="P:molybdate ion transport"/>
    <property type="evidence" value="ECO:0007669"/>
    <property type="project" value="TreeGrafter"/>
</dbReference>
<sequence length="307" mass="32839">MTRQRSRRAFLGAVGGGGLIGLAGCLGGDETVTVLSAGSLATAFEDHVGPAFESETAFSIEGEYYGSNAVMGMVTDGTRNPDVVVSADATLLRDRLVGDHTDWDLTFASNKLGLSYEPETVFGEALQAGQPWYELLADAAARTVAISDPEVDPLGYRAWQAFGLAEREHGLNGFRETVWDRVAREPEEPQLLAGVESGARAGAVVYHNMAVDHDLPFEPFPPAYNFADPDRKDHYASASYTFEDGTTVEGRPILYNATVLDRADAPAAGRRLVTFLAEHPELLETAGLAVPESLPRATGTPPEGIPT</sequence>
<dbReference type="EMBL" id="JAOPKC010000001">
    <property type="protein sequence ID" value="MCU4716849.1"/>
    <property type="molecule type" value="Genomic_DNA"/>
</dbReference>
<dbReference type="PANTHER" id="PTHR30632">
    <property type="entry name" value="MOLYBDATE-BINDING PERIPLASMIC PROTEIN"/>
    <property type="match status" value="1"/>
</dbReference>
<dbReference type="InterPro" id="IPR050682">
    <property type="entry name" value="ModA/WtpA"/>
</dbReference>
<evidence type="ECO:0000313" key="2">
    <source>
        <dbReference type="EMBL" id="MCU4716849.1"/>
    </source>
</evidence>
<dbReference type="Pfam" id="PF13531">
    <property type="entry name" value="SBP_bac_11"/>
    <property type="match status" value="1"/>
</dbReference>
<dbReference type="RefSeq" id="WP_390884002.1">
    <property type="nucleotide sequence ID" value="NZ_JAOPKC010000001.1"/>
</dbReference>
<evidence type="ECO:0000313" key="5">
    <source>
        <dbReference type="Proteomes" id="UP001209746"/>
    </source>
</evidence>
<dbReference type="AlphaFoldDB" id="A0AAE3I8Y2"/>
<dbReference type="PROSITE" id="PS51318">
    <property type="entry name" value="TAT"/>
    <property type="match status" value="1"/>
</dbReference>
<dbReference type="Proteomes" id="UP001209746">
    <property type="component" value="Unassembled WGS sequence"/>
</dbReference>
<evidence type="ECO:0000256" key="1">
    <source>
        <dbReference type="ARBA" id="ARBA00009438"/>
    </source>
</evidence>
<dbReference type="GO" id="GO:0030973">
    <property type="term" value="F:molybdate ion binding"/>
    <property type="evidence" value="ECO:0007669"/>
    <property type="project" value="TreeGrafter"/>
</dbReference>
<dbReference type="CDD" id="cd13540">
    <property type="entry name" value="PBP2_ModA_WtpA"/>
    <property type="match status" value="1"/>
</dbReference>
<dbReference type="PANTHER" id="PTHR30632:SF16">
    <property type="entry name" value="MOLYBDATE_TUNGSTATE-BINDING PROTEIN WTPA"/>
    <property type="match status" value="1"/>
</dbReference>
<dbReference type="PROSITE" id="PS51257">
    <property type="entry name" value="PROKAR_LIPOPROTEIN"/>
    <property type="match status" value="1"/>
</dbReference>
<evidence type="ECO:0000313" key="4">
    <source>
        <dbReference type="Proteomes" id="UP001208186"/>
    </source>
</evidence>
<keyword evidence="4" id="KW-1185">Reference proteome</keyword>
<dbReference type="InterPro" id="IPR006311">
    <property type="entry name" value="TAT_signal"/>
</dbReference>
<dbReference type="Gene3D" id="3.40.190.10">
    <property type="entry name" value="Periplasmic binding protein-like II"/>
    <property type="match status" value="2"/>
</dbReference>
<gene>
    <name evidence="3" type="ORF">OB914_00960</name>
    <name evidence="2" type="ORF">OB916_02060</name>
</gene>
<comment type="caution">
    <text evidence="3">The sequence shown here is derived from an EMBL/GenBank/DDBJ whole genome shotgun (WGS) entry which is preliminary data.</text>
</comment>
<organism evidence="3 5">
    <name type="scientific">Halapricum hydrolyticum</name>
    <dbReference type="NCBI Taxonomy" id="2979991"/>
    <lineage>
        <taxon>Archaea</taxon>
        <taxon>Methanobacteriati</taxon>
        <taxon>Methanobacteriota</taxon>
        <taxon>Stenosarchaea group</taxon>
        <taxon>Halobacteria</taxon>
        <taxon>Halobacteriales</taxon>
        <taxon>Haloarculaceae</taxon>
        <taxon>Halapricum</taxon>
    </lineage>
</organism>
<name>A0AAE3I8Y2_9EURY</name>
<reference evidence="3" key="1">
    <citation type="submission" date="2023-02" db="EMBL/GenBank/DDBJ databases">
        <title>Enrichment on poylsaccharides allowed isolation of novel metabolic and taxonomic groups of Haloarchaea.</title>
        <authorList>
            <person name="Sorokin D.Y."/>
            <person name="Elcheninov A.G."/>
            <person name="Khizhniak T.V."/>
            <person name="Kolganova T.V."/>
            <person name="Kublanov I.V."/>
        </authorList>
    </citation>
    <scope>NUCLEOTIDE SEQUENCE</scope>
    <source>
        <strain evidence="2 4">HArc-curdl5-1</strain>
        <strain evidence="3">HArc-curdl7</strain>
    </source>
</reference>
<comment type="similarity">
    <text evidence="1">Belongs to the bacterial solute-binding protein 1 family. WtpA subfamily.</text>
</comment>
<evidence type="ECO:0000313" key="3">
    <source>
        <dbReference type="EMBL" id="MCU4725546.1"/>
    </source>
</evidence>
<dbReference type="Proteomes" id="UP001208186">
    <property type="component" value="Unassembled WGS sequence"/>
</dbReference>
<accession>A0AAE3I8Y2</accession>
<dbReference type="SUPFAM" id="SSF53850">
    <property type="entry name" value="Periplasmic binding protein-like II"/>
    <property type="match status" value="1"/>
</dbReference>
<dbReference type="EMBL" id="JAOPKD010000001">
    <property type="protein sequence ID" value="MCU4725546.1"/>
    <property type="molecule type" value="Genomic_DNA"/>
</dbReference>